<dbReference type="SUPFAM" id="SSF51735">
    <property type="entry name" value="NAD(P)-binding Rossmann-fold domains"/>
    <property type="match status" value="1"/>
</dbReference>
<name>A0A3M7ELY0_HORWE</name>
<evidence type="ECO:0000256" key="1">
    <source>
        <dbReference type="ARBA" id="ARBA00006484"/>
    </source>
</evidence>
<dbReference type="GO" id="GO:0050664">
    <property type="term" value="F:oxidoreductase activity, acting on NAD(P)H, oxygen as acceptor"/>
    <property type="evidence" value="ECO:0007669"/>
    <property type="project" value="TreeGrafter"/>
</dbReference>
<dbReference type="PANTHER" id="PTHR43008:SF1">
    <property type="entry name" value="NADP-DEPENDENT MANNITOL DEHYDROGENASE-RELATED"/>
    <property type="match status" value="1"/>
</dbReference>
<reference evidence="3 4" key="1">
    <citation type="journal article" date="2018" name="BMC Genomics">
        <title>Genomic evidence for intraspecific hybridization in a clonal and extremely halotolerant yeast.</title>
        <authorList>
            <person name="Gostincar C."/>
            <person name="Stajich J.E."/>
            <person name="Zupancic J."/>
            <person name="Zalar P."/>
            <person name="Gunde-Cimerman N."/>
        </authorList>
    </citation>
    <scope>NUCLEOTIDE SEQUENCE [LARGE SCALE GENOMIC DNA]</scope>
    <source>
        <strain evidence="3 4">EXF-171</strain>
    </source>
</reference>
<dbReference type="PANTHER" id="PTHR43008">
    <property type="entry name" value="BENZIL REDUCTASE"/>
    <property type="match status" value="1"/>
</dbReference>
<dbReference type="InterPro" id="IPR036291">
    <property type="entry name" value="NAD(P)-bd_dom_sf"/>
</dbReference>
<comment type="similarity">
    <text evidence="1">Belongs to the short-chain dehydrogenases/reductases (SDR) family.</text>
</comment>
<dbReference type="EMBL" id="QWIQ01000756">
    <property type="protein sequence ID" value="RMY77645.1"/>
    <property type="molecule type" value="Genomic_DNA"/>
</dbReference>
<protein>
    <submittedName>
        <fullName evidence="3">Uncharacterized protein</fullName>
    </submittedName>
</protein>
<gene>
    <name evidence="3" type="ORF">D0862_13518</name>
</gene>
<organism evidence="3 4">
    <name type="scientific">Hortaea werneckii</name>
    <name type="common">Black yeast</name>
    <name type="synonym">Cladosporium werneckii</name>
    <dbReference type="NCBI Taxonomy" id="91943"/>
    <lineage>
        <taxon>Eukaryota</taxon>
        <taxon>Fungi</taxon>
        <taxon>Dikarya</taxon>
        <taxon>Ascomycota</taxon>
        <taxon>Pezizomycotina</taxon>
        <taxon>Dothideomycetes</taxon>
        <taxon>Dothideomycetidae</taxon>
        <taxon>Mycosphaerellales</taxon>
        <taxon>Teratosphaeriaceae</taxon>
        <taxon>Hortaea</taxon>
    </lineage>
</organism>
<dbReference type="Proteomes" id="UP000281468">
    <property type="component" value="Unassembled WGS sequence"/>
</dbReference>
<evidence type="ECO:0000313" key="3">
    <source>
        <dbReference type="EMBL" id="RMY77645.1"/>
    </source>
</evidence>
<evidence type="ECO:0000313" key="4">
    <source>
        <dbReference type="Proteomes" id="UP000281468"/>
    </source>
</evidence>
<sequence length="95" mass="10382">MQVSDPYQVEKVIEKVTTDFGKLSCFIANAGMTIPKPLLETSLDEYRAQVAVNLDGVVYCAKYAGLVFQRQGFGNLIITSSISAHIVNAPFDQPV</sequence>
<keyword evidence="2" id="KW-0560">Oxidoreductase</keyword>
<dbReference type="Gene3D" id="3.40.50.720">
    <property type="entry name" value="NAD(P)-binding Rossmann-like Domain"/>
    <property type="match status" value="1"/>
</dbReference>
<accession>A0A3M7ELY0</accession>
<dbReference type="Pfam" id="PF13561">
    <property type="entry name" value="adh_short_C2"/>
    <property type="match status" value="1"/>
</dbReference>
<dbReference type="InterPro" id="IPR002347">
    <property type="entry name" value="SDR_fam"/>
</dbReference>
<proteinExistence type="inferred from homology"/>
<dbReference type="GO" id="GO:0016616">
    <property type="term" value="F:oxidoreductase activity, acting on the CH-OH group of donors, NAD or NADP as acceptor"/>
    <property type="evidence" value="ECO:0007669"/>
    <property type="project" value="UniProtKB-ARBA"/>
</dbReference>
<dbReference type="AlphaFoldDB" id="A0A3M7ELY0"/>
<evidence type="ECO:0000256" key="2">
    <source>
        <dbReference type="ARBA" id="ARBA00023002"/>
    </source>
</evidence>
<comment type="caution">
    <text evidence="3">The sequence shown here is derived from an EMBL/GenBank/DDBJ whole genome shotgun (WGS) entry which is preliminary data.</text>
</comment>